<sequence>MYNLMMSTPPAKKVVDHVYCLSRFVDMDQKVEFALPKKTPLDKLLKEQLFNKINPDVIFVVGNQAFGCHGVVMRHFCELYANCLPTGMIVSLPLAKITPDGFYLAYESMLLEEFYSPRGKLLELLQAAHYLFIPRLVSQVFRCLGDRQIYSEMDALATYFEAKKQKRWGIAKLMLTCVHKYFLPLVCTDEFREMDVKCLCKLLTSDSLAVQQEIEVFYSALYWIYSDYDKRKHHANVVLKTVRYVLMPPLFLLTIGAHLHELTPRVSDELLPHLHKAMLFQQKAGLGLIDEDEIQIRHRCWITDPACFYQNKEIMLKRNSIFTPIDFITYLDKLDCAASFLNRIKEN</sequence>
<organism evidence="2 3">
    <name type="scientific">Drosophila hydei</name>
    <name type="common">Fruit fly</name>
    <dbReference type="NCBI Taxonomy" id="7224"/>
    <lineage>
        <taxon>Eukaryota</taxon>
        <taxon>Metazoa</taxon>
        <taxon>Ecdysozoa</taxon>
        <taxon>Arthropoda</taxon>
        <taxon>Hexapoda</taxon>
        <taxon>Insecta</taxon>
        <taxon>Pterygota</taxon>
        <taxon>Neoptera</taxon>
        <taxon>Endopterygota</taxon>
        <taxon>Diptera</taxon>
        <taxon>Brachycera</taxon>
        <taxon>Muscomorpha</taxon>
        <taxon>Ephydroidea</taxon>
        <taxon>Drosophilidae</taxon>
        <taxon>Drosophila</taxon>
    </lineage>
</organism>
<keyword evidence="2" id="KW-1185">Reference proteome</keyword>
<dbReference type="AlphaFoldDB" id="A0A6J2SNP2"/>
<feature type="domain" description="BACK" evidence="1">
    <location>
        <begin position="155"/>
        <end position="256"/>
    </location>
</feature>
<accession>A0A6J2SNP2</accession>
<dbReference type="Gene3D" id="1.25.40.420">
    <property type="match status" value="1"/>
</dbReference>
<dbReference type="OMA" id="YWIFSDY"/>
<proteinExistence type="predicted"/>
<name>A0A6J2SNP2_DROHY</name>
<dbReference type="GeneID" id="111598428"/>
<protein>
    <submittedName>
        <fullName evidence="3">Kelch-like protein 25</fullName>
    </submittedName>
</protein>
<evidence type="ECO:0000259" key="1">
    <source>
        <dbReference type="SMART" id="SM00875"/>
    </source>
</evidence>
<dbReference type="Pfam" id="PF07707">
    <property type="entry name" value="BACK"/>
    <property type="match status" value="1"/>
</dbReference>
<dbReference type="Proteomes" id="UP000504633">
    <property type="component" value="Unplaced"/>
</dbReference>
<dbReference type="PANTHER" id="PTHR22667:SF0">
    <property type="entry name" value="AT01380P-RELATED"/>
    <property type="match status" value="1"/>
</dbReference>
<dbReference type="PANTHER" id="PTHR22667">
    <property type="entry name" value="AT01380P-RELATED"/>
    <property type="match status" value="1"/>
</dbReference>
<gene>
    <name evidence="3" type="primary">LOC111598428</name>
</gene>
<dbReference type="OrthoDB" id="6350321at2759"/>
<dbReference type="RefSeq" id="XP_030079323.1">
    <property type="nucleotide sequence ID" value="XM_030223463.1"/>
</dbReference>
<reference evidence="3" key="1">
    <citation type="submission" date="2025-08" db="UniProtKB">
        <authorList>
            <consortium name="RefSeq"/>
        </authorList>
    </citation>
    <scope>IDENTIFICATION</scope>
    <source>
        <strain evidence="3">15085-1641.00</strain>
        <tissue evidence="3">Whole body</tissue>
    </source>
</reference>
<dbReference type="InterPro" id="IPR011705">
    <property type="entry name" value="BACK"/>
</dbReference>
<evidence type="ECO:0000313" key="3">
    <source>
        <dbReference type="RefSeq" id="XP_030079323.1"/>
    </source>
</evidence>
<dbReference type="InterPro" id="IPR011333">
    <property type="entry name" value="SKP1/BTB/POZ_sf"/>
</dbReference>
<dbReference type="KEGG" id="dhe:111598428"/>
<dbReference type="Gene3D" id="3.30.710.10">
    <property type="entry name" value="Potassium Channel Kv1.1, Chain A"/>
    <property type="match status" value="1"/>
</dbReference>
<dbReference type="CDD" id="cd18186">
    <property type="entry name" value="BTB_POZ_ZBTB_KLHL-like"/>
    <property type="match status" value="1"/>
</dbReference>
<dbReference type="SMART" id="SM00875">
    <property type="entry name" value="BACK"/>
    <property type="match status" value="1"/>
</dbReference>
<dbReference type="SUPFAM" id="SSF54695">
    <property type="entry name" value="POZ domain"/>
    <property type="match status" value="1"/>
</dbReference>
<evidence type="ECO:0000313" key="2">
    <source>
        <dbReference type="Proteomes" id="UP000504633"/>
    </source>
</evidence>